<dbReference type="Gene3D" id="3.10.105.10">
    <property type="entry name" value="Dipeptide-binding Protein, Domain 3"/>
    <property type="match status" value="1"/>
</dbReference>
<dbReference type="GO" id="GO:0043190">
    <property type="term" value="C:ATP-binding cassette (ABC) transporter complex"/>
    <property type="evidence" value="ECO:0007669"/>
    <property type="project" value="InterPro"/>
</dbReference>
<dbReference type="PANTHER" id="PTHR30290">
    <property type="entry name" value="PERIPLASMIC BINDING COMPONENT OF ABC TRANSPORTER"/>
    <property type="match status" value="1"/>
</dbReference>
<dbReference type="AlphaFoldDB" id="A0A0U3LG06"/>
<dbReference type="InterPro" id="IPR039424">
    <property type="entry name" value="SBP_5"/>
</dbReference>
<dbReference type="InterPro" id="IPR030678">
    <property type="entry name" value="Peptide/Ni-bd"/>
</dbReference>
<dbReference type="Gene3D" id="3.40.190.10">
    <property type="entry name" value="Periplasmic binding protein-like II"/>
    <property type="match status" value="1"/>
</dbReference>
<protein>
    <submittedName>
        <fullName evidence="2">Extracellular solute-binding protein family 5</fullName>
    </submittedName>
</protein>
<dbReference type="PATRIC" id="fig|76731.3.peg.2600"/>
<evidence type="ECO:0000313" key="2">
    <source>
        <dbReference type="EMBL" id="ALV07007.1"/>
    </source>
</evidence>
<dbReference type="PIRSF" id="PIRSF002741">
    <property type="entry name" value="MppA"/>
    <property type="match status" value="1"/>
</dbReference>
<proteinExistence type="predicted"/>
<name>A0A0U3LG06_9BURK</name>
<dbReference type="GO" id="GO:1904680">
    <property type="term" value="F:peptide transmembrane transporter activity"/>
    <property type="evidence" value="ECO:0007669"/>
    <property type="project" value="TreeGrafter"/>
</dbReference>
<dbReference type="SUPFAM" id="SSF53850">
    <property type="entry name" value="Periplasmic binding protein-like II"/>
    <property type="match status" value="1"/>
</dbReference>
<dbReference type="PANTHER" id="PTHR30290:SF83">
    <property type="entry name" value="ABC TRANSPORTER SUBSTRATE-BINDING PROTEIN"/>
    <property type="match status" value="1"/>
</dbReference>
<dbReference type="KEGG" id="rdp:RD2015_2541"/>
<keyword evidence="3" id="KW-1185">Reference proteome</keyword>
<evidence type="ECO:0000259" key="1">
    <source>
        <dbReference type="Pfam" id="PF00496"/>
    </source>
</evidence>
<dbReference type="STRING" id="76731.RD2015_2541"/>
<dbReference type="Pfam" id="PF00496">
    <property type="entry name" value="SBP_bac_5"/>
    <property type="match status" value="1"/>
</dbReference>
<reference evidence="2 3" key="1">
    <citation type="submission" date="2015-12" db="EMBL/GenBank/DDBJ databases">
        <title>Complete genome of Roseateles depolymerans KCTC 42856.</title>
        <authorList>
            <person name="Kim K.M."/>
        </authorList>
    </citation>
    <scope>NUCLEOTIDE SEQUENCE [LARGE SCALE GENOMIC DNA]</scope>
    <source>
        <strain evidence="2 3">KCTC 42856</strain>
    </source>
</reference>
<dbReference type="GO" id="GO:0015833">
    <property type="term" value="P:peptide transport"/>
    <property type="evidence" value="ECO:0007669"/>
    <property type="project" value="TreeGrafter"/>
</dbReference>
<evidence type="ECO:0000313" key="3">
    <source>
        <dbReference type="Proteomes" id="UP000060699"/>
    </source>
</evidence>
<sequence>MSGLALAQSGHLYQKLQVIETLLEASSVGQPAAGLATTWSQSPDGLRWQFDLRPGARFHDGSRVRAADAVAALQAATQAPGALSQAPVAGLRVLASADGRESLEILLHRPHATLPSLLAHFSTAVLAPGSWAPDGRTLVRILGSGPYRITRLEAPQRLEVAWFDGEGGPAPQIRRAGYLAVGRAETRALMAASGQADLVFALDPASLAKWRRTVSPARLASVTVPRVMALKLNAGAPVLSDARVRQALSLAIDREGIASAILRDPGLAATQLLPPTVPDWHDPSLPPLTFDLERAAGLLRAAGWRRSADGRHWRDVTGQPVTLTLRTFPDRPELPIVATALQEQWRQLGLPVRVSIGNSGDIPLGHRDGSLQIGLMARNYASTPDLTASLWQDFRPGGHDWGAMGWQSPPVWDALAALNSGAGLDRAAALRRQVVQGLQRDLPVIPVAWYRQHVAVSRRVQRPVLDPLERSYRLSALRWTDGDGAFASRGKDHT</sequence>
<dbReference type="EMBL" id="CP013729">
    <property type="protein sequence ID" value="ALV07007.1"/>
    <property type="molecule type" value="Genomic_DNA"/>
</dbReference>
<organism evidence="2 3">
    <name type="scientific">Roseateles depolymerans</name>
    <dbReference type="NCBI Taxonomy" id="76731"/>
    <lineage>
        <taxon>Bacteria</taxon>
        <taxon>Pseudomonadati</taxon>
        <taxon>Pseudomonadota</taxon>
        <taxon>Betaproteobacteria</taxon>
        <taxon>Burkholderiales</taxon>
        <taxon>Sphaerotilaceae</taxon>
        <taxon>Roseateles</taxon>
    </lineage>
</organism>
<feature type="domain" description="Solute-binding protein family 5" evidence="1">
    <location>
        <begin position="31"/>
        <end position="396"/>
    </location>
</feature>
<gene>
    <name evidence="2" type="ORF">RD2015_2541</name>
</gene>
<dbReference type="InterPro" id="IPR000914">
    <property type="entry name" value="SBP_5_dom"/>
</dbReference>
<accession>A0A0U3LG06</accession>
<dbReference type="Proteomes" id="UP000060699">
    <property type="component" value="Chromosome"/>
</dbReference>
<dbReference type="GO" id="GO:0030288">
    <property type="term" value="C:outer membrane-bounded periplasmic space"/>
    <property type="evidence" value="ECO:0007669"/>
    <property type="project" value="UniProtKB-ARBA"/>
</dbReference>